<keyword evidence="3" id="KW-1185">Reference proteome</keyword>
<reference evidence="3" key="1">
    <citation type="submission" date="2018-09" db="EMBL/GenBank/DDBJ databases">
        <authorList>
            <person name="Livingstone P.G."/>
            <person name="Whitworth D.E."/>
        </authorList>
    </citation>
    <scope>NUCLEOTIDE SEQUENCE [LARGE SCALE GENOMIC DNA]</scope>
    <source>
        <strain evidence="3">CA043D</strain>
    </source>
</reference>
<accession>A0A3A8JVL8</accession>
<dbReference type="AlphaFoldDB" id="A0A3A8JVL8"/>
<dbReference type="Gene3D" id="2.60.120.380">
    <property type="match status" value="1"/>
</dbReference>
<protein>
    <submittedName>
        <fullName evidence="2">Protease</fullName>
    </submittedName>
</protein>
<dbReference type="Pfam" id="PF04151">
    <property type="entry name" value="PPC"/>
    <property type="match status" value="1"/>
</dbReference>
<evidence type="ECO:0000313" key="2">
    <source>
        <dbReference type="EMBL" id="RKG95840.1"/>
    </source>
</evidence>
<name>A0A3A8JVL8_9BACT</name>
<dbReference type="InterPro" id="IPR007280">
    <property type="entry name" value="Peptidase_C_arc/bac"/>
</dbReference>
<sequence length="100" mass="10592">MTTGINQLSRTVYEVDVPAGKKRLQVTATKPAGINGQFKVYVRQGSAPEVPNAVECTADSSISLPAVCSIVNPVEGKAYVMVEGVTNVNTLSLRVDVLTK</sequence>
<dbReference type="GO" id="GO:0008233">
    <property type="term" value="F:peptidase activity"/>
    <property type="evidence" value="ECO:0007669"/>
    <property type="project" value="UniProtKB-KW"/>
</dbReference>
<organism evidence="2 3">
    <name type="scientific">Corallococcus carmarthensis</name>
    <dbReference type="NCBI Taxonomy" id="2316728"/>
    <lineage>
        <taxon>Bacteria</taxon>
        <taxon>Pseudomonadati</taxon>
        <taxon>Myxococcota</taxon>
        <taxon>Myxococcia</taxon>
        <taxon>Myxococcales</taxon>
        <taxon>Cystobacterineae</taxon>
        <taxon>Myxococcaceae</taxon>
        <taxon>Corallococcus</taxon>
    </lineage>
</organism>
<dbReference type="GO" id="GO:0006508">
    <property type="term" value="P:proteolysis"/>
    <property type="evidence" value="ECO:0007669"/>
    <property type="project" value="UniProtKB-KW"/>
</dbReference>
<comment type="caution">
    <text evidence="2">The sequence shown here is derived from an EMBL/GenBank/DDBJ whole genome shotgun (WGS) entry which is preliminary data.</text>
</comment>
<keyword evidence="2" id="KW-0645">Protease</keyword>
<evidence type="ECO:0000313" key="3">
    <source>
        <dbReference type="Proteomes" id="UP000268313"/>
    </source>
</evidence>
<dbReference type="Proteomes" id="UP000268313">
    <property type="component" value="Unassembled WGS sequence"/>
</dbReference>
<keyword evidence="2" id="KW-0378">Hydrolase</keyword>
<evidence type="ECO:0000259" key="1">
    <source>
        <dbReference type="Pfam" id="PF04151"/>
    </source>
</evidence>
<dbReference type="OrthoDB" id="5523938at2"/>
<proteinExistence type="predicted"/>
<feature type="domain" description="Peptidase C-terminal archaeal/bacterial" evidence="1">
    <location>
        <begin position="11"/>
        <end position="84"/>
    </location>
</feature>
<gene>
    <name evidence="2" type="ORF">D7X32_37850</name>
</gene>
<dbReference type="EMBL" id="RAWE01000240">
    <property type="protein sequence ID" value="RKG95840.1"/>
    <property type="molecule type" value="Genomic_DNA"/>
</dbReference>